<accession>A0A1F4X5H2</accession>
<evidence type="ECO:0000313" key="2">
    <source>
        <dbReference type="Proteomes" id="UP000176815"/>
    </source>
</evidence>
<sequence>MNTTRTSLFLMANLGSEVSQIFSAKAKGNTNLFSSAMERAKAILLELKNLPDTKNNAEINILADVIDDIGQDSNKYEVSTEDMQSYFLPFAMRLMQV</sequence>
<protein>
    <submittedName>
        <fullName evidence="1">Uncharacterized protein</fullName>
    </submittedName>
</protein>
<dbReference type="AlphaFoldDB" id="A0A1F4X5H2"/>
<comment type="caution">
    <text evidence="1">The sequence shown here is derived from an EMBL/GenBank/DDBJ whole genome shotgun (WGS) entry which is preliminary data.</text>
</comment>
<gene>
    <name evidence="1" type="ORF">A2619_02580</name>
</gene>
<dbReference type="EMBL" id="MEWG01000031">
    <property type="protein sequence ID" value="OGC76906.1"/>
    <property type="molecule type" value="Genomic_DNA"/>
</dbReference>
<dbReference type="Proteomes" id="UP000176815">
    <property type="component" value="Unassembled WGS sequence"/>
</dbReference>
<proteinExistence type="predicted"/>
<reference evidence="1 2" key="1">
    <citation type="journal article" date="2016" name="Nat. Commun.">
        <title>Thousands of microbial genomes shed light on interconnected biogeochemical processes in an aquifer system.</title>
        <authorList>
            <person name="Anantharaman K."/>
            <person name="Brown C.T."/>
            <person name="Hug L.A."/>
            <person name="Sharon I."/>
            <person name="Castelle C.J."/>
            <person name="Probst A.J."/>
            <person name="Thomas B.C."/>
            <person name="Singh A."/>
            <person name="Wilkins M.J."/>
            <person name="Karaoz U."/>
            <person name="Brodie E.L."/>
            <person name="Williams K.H."/>
            <person name="Hubbard S.S."/>
            <person name="Banfield J.F."/>
        </authorList>
    </citation>
    <scope>NUCLEOTIDE SEQUENCE [LARGE SCALE GENOMIC DNA]</scope>
</reference>
<organism evidence="1 2">
    <name type="scientific">candidate division WWE3 bacterium RIFOXYD1_FULL_39_9</name>
    <dbReference type="NCBI Taxonomy" id="1802649"/>
    <lineage>
        <taxon>Bacteria</taxon>
        <taxon>Katanobacteria</taxon>
    </lineage>
</organism>
<evidence type="ECO:0000313" key="1">
    <source>
        <dbReference type="EMBL" id="OGC76906.1"/>
    </source>
</evidence>
<name>A0A1F4X5H2_UNCKA</name>